<dbReference type="PANTHER" id="PTHR30388">
    <property type="entry name" value="ALDEHYDE OXIDOREDUCTASE MOLYBDENUM COFACTOR ASSEMBLY PROTEIN"/>
    <property type="match status" value="1"/>
</dbReference>
<reference evidence="2 3" key="1">
    <citation type="submission" date="2023-11" db="EMBL/GenBank/DDBJ databases">
        <authorList>
            <person name="Bao R."/>
        </authorList>
    </citation>
    <scope>NUCLEOTIDE SEQUENCE [LARGE SCALE GENOMIC DNA]</scope>
    <source>
        <strain evidence="2 3">PJ23</strain>
    </source>
</reference>
<gene>
    <name evidence="2" type="ORF">SCD90_09175</name>
</gene>
<accession>A0ABU4RTT9</accession>
<dbReference type="RefSeq" id="WP_319844352.1">
    <property type="nucleotide sequence ID" value="NZ_JAXAFJ010000004.1"/>
</dbReference>
<evidence type="ECO:0000313" key="2">
    <source>
        <dbReference type="EMBL" id="MDX6806236.1"/>
    </source>
</evidence>
<dbReference type="PANTHER" id="PTHR30388:SF4">
    <property type="entry name" value="MOLYBDENUM COFACTOR INSERTION CHAPERONE PAOD"/>
    <property type="match status" value="1"/>
</dbReference>
<comment type="caution">
    <text evidence="2">The sequence shown here is derived from an EMBL/GenBank/DDBJ whole genome shotgun (WGS) entry which is preliminary data.</text>
</comment>
<sequence>MRRDVLEAVAKARRERLAVALVTELDTGSSRVVREDELADDAMGQVLAPLFLSGRSMLLKDVEGGIFANIQNPPPRLMIVGAVHIAQSLVPMARLVGLEVTLVDPRQGFATSERFPGQEVLAEWPESVLADRPLDRFTAVAALSHEPRIDDLPLAAGLRAGCFYVGALGSRRTHASRLERLRLLGFDSAELGRISAPIGLDIDAVSPAEIATAILAEIIMSRRRPHLPAPNS</sequence>
<dbReference type="InterPro" id="IPR027051">
    <property type="entry name" value="XdhC_Rossmann_dom"/>
</dbReference>
<feature type="domain" description="XdhC Rossmann" evidence="1">
    <location>
        <begin position="77"/>
        <end position="218"/>
    </location>
</feature>
<dbReference type="Gene3D" id="3.40.50.720">
    <property type="entry name" value="NAD(P)-binding Rossmann-like Domain"/>
    <property type="match status" value="1"/>
</dbReference>
<dbReference type="Pfam" id="PF13478">
    <property type="entry name" value="XdhC_C"/>
    <property type="match status" value="1"/>
</dbReference>
<name>A0ABU4RTT9_9HYPH</name>
<evidence type="ECO:0000313" key="3">
    <source>
        <dbReference type="Proteomes" id="UP001274321"/>
    </source>
</evidence>
<evidence type="ECO:0000259" key="1">
    <source>
        <dbReference type="Pfam" id="PF13478"/>
    </source>
</evidence>
<dbReference type="EMBL" id="JAXAFJ010000004">
    <property type="protein sequence ID" value="MDX6806236.1"/>
    <property type="molecule type" value="Genomic_DNA"/>
</dbReference>
<dbReference type="Proteomes" id="UP001274321">
    <property type="component" value="Unassembled WGS sequence"/>
</dbReference>
<protein>
    <submittedName>
        <fullName evidence="2">XdhC family protein</fullName>
    </submittedName>
</protein>
<proteinExistence type="predicted"/>
<keyword evidence="3" id="KW-1185">Reference proteome</keyword>
<organism evidence="2 3">
    <name type="scientific">Terrihabitans rhizophilus</name>
    <dbReference type="NCBI Taxonomy" id="3092662"/>
    <lineage>
        <taxon>Bacteria</taxon>
        <taxon>Pseudomonadati</taxon>
        <taxon>Pseudomonadota</taxon>
        <taxon>Alphaproteobacteria</taxon>
        <taxon>Hyphomicrobiales</taxon>
        <taxon>Terrihabitans</taxon>
    </lineage>
</organism>
<dbReference type="InterPro" id="IPR052698">
    <property type="entry name" value="MoCofactor_Util/Proc"/>
</dbReference>